<comment type="caution">
    <text evidence="7">The sequence shown here is derived from an EMBL/GenBank/DDBJ whole genome shotgun (WGS) entry which is preliminary data.</text>
</comment>
<dbReference type="FunFam" id="3.40.1810.10:FF:000006">
    <property type="entry name" value="Agamous-like MADS-box protein AGL62"/>
    <property type="match status" value="1"/>
</dbReference>
<dbReference type="GO" id="GO:0000981">
    <property type="term" value="F:DNA-binding transcription factor activity, RNA polymerase II-specific"/>
    <property type="evidence" value="ECO:0007669"/>
    <property type="project" value="TreeGrafter"/>
</dbReference>
<dbReference type="InterPro" id="IPR036879">
    <property type="entry name" value="TF_MADSbox_sf"/>
</dbReference>
<dbReference type="AlphaFoldDB" id="A0A835PPN9"/>
<organism evidence="7 8">
    <name type="scientific">Vanilla planifolia</name>
    <name type="common">Vanilla</name>
    <dbReference type="NCBI Taxonomy" id="51239"/>
    <lineage>
        <taxon>Eukaryota</taxon>
        <taxon>Viridiplantae</taxon>
        <taxon>Streptophyta</taxon>
        <taxon>Embryophyta</taxon>
        <taxon>Tracheophyta</taxon>
        <taxon>Spermatophyta</taxon>
        <taxon>Magnoliopsida</taxon>
        <taxon>Liliopsida</taxon>
        <taxon>Asparagales</taxon>
        <taxon>Orchidaceae</taxon>
        <taxon>Vanilloideae</taxon>
        <taxon>Vanilleae</taxon>
        <taxon>Vanilla</taxon>
    </lineage>
</organism>
<dbReference type="OrthoDB" id="1390705at2759"/>
<dbReference type="PANTHER" id="PTHR11945:SF629">
    <property type="entry name" value="OS02G0164450 PROTEIN"/>
    <property type="match status" value="1"/>
</dbReference>
<dbReference type="PRINTS" id="PR00404">
    <property type="entry name" value="MADSDOMAIN"/>
</dbReference>
<gene>
    <name evidence="7" type="ORF">HPP92_024103</name>
</gene>
<dbReference type="SUPFAM" id="SSF55455">
    <property type="entry name" value="SRF-like"/>
    <property type="match status" value="1"/>
</dbReference>
<name>A0A835PPN9_VANPL</name>
<dbReference type="SMART" id="SM00432">
    <property type="entry name" value="MADS"/>
    <property type="match status" value="1"/>
</dbReference>
<dbReference type="GO" id="GO:0045944">
    <property type="term" value="P:positive regulation of transcription by RNA polymerase II"/>
    <property type="evidence" value="ECO:0007669"/>
    <property type="project" value="InterPro"/>
</dbReference>
<keyword evidence="2" id="KW-0805">Transcription regulation</keyword>
<dbReference type="Gene3D" id="3.40.1810.10">
    <property type="entry name" value="Transcription factor, MADS-box"/>
    <property type="match status" value="1"/>
</dbReference>
<sequence length="227" mass="25232">MQRRKKSRGRQKIEIKPIQKEEARQVCFTKRRQGLFKKASELCVLCGAEVAVVVFSPAGKLFSYGHPSVDDVHRRLLHGAAAGSPGAPPSADCGELHRMVMQLTATLEAERNRRKELASALRAPWPGPKPFWWDADVHEMGAEELCEYETLLLQCREMVAWWAAQFGPFGFDGSMAVGPFRSGVGFGGELELNELLFPQPQPISAVAPRQMQAGEYGDSGHRFVYGF</sequence>
<dbReference type="EMBL" id="JADCNM010000013">
    <property type="protein sequence ID" value="KAG0456315.1"/>
    <property type="molecule type" value="Genomic_DNA"/>
</dbReference>
<dbReference type="PROSITE" id="PS50066">
    <property type="entry name" value="MADS_BOX_2"/>
    <property type="match status" value="1"/>
</dbReference>
<evidence type="ECO:0000256" key="5">
    <source>
        <dbReference type="ARBA" id="ARBA00023242"/>
    </source>
</evidence>
<dbReference type="CDD" id="cd00265">
    <property type="entry name" value="MADS_MEF2_like"/>
    <property type="match status" value="1"/>
</dbReference>
<comment type="subcellular location">
    <subcellularLocation>
        <location evidence="1">Nucleus</location>
    </subcellularLocation>
</comment>
<keyword evidence="4" id="KW-0804">Transcription</keyword>
<dbReference type="InterPro" id="IPR002100">
    <property type="entry name" value="TF_MADSbox"/>
</dbReference>
<evidence type="ECO:0000259" key="6">
    <source>
        <dbReference type="PROSITE" id="PS50066"/>
    </source>
</evidence>
<evidence type="ECO:0000256" key="3">
    <source>
        <dbReference type="ARBA" id="ARBA00023125"/>
    </source>
</evidence>
<dbReference type="GO" id="GO:0046983">
    <property type="term" value="F:protein dimerization activity"/>
    <property type="evidence" value="ECO:0007669"/>
    <property type="project" value="InterPro"/>
</dbReference>
<evidence type="ECO:0000313" key="8">
    <source>
        <dbReference type="Proteomes" id="UP000639772"/>
    </source>
</evidence>
<dbReference type="GO" id="GO:0000978">
    <property type="term" value="F:RNA polymerase II cis-regulatory region sequence-specific DNA binding"/>
    <property type="evidence" value="ECO:0007669"/>
    <property type="project" value="TreeGrafter"/>
</dbReference>
<dbReference type="Pfam" id="PF00319">
    <property type="entry name" value="SRF-TF"/>
    <property type="match status" value="1"/>
</dbReference>
<evidence type="ECO:0000256" key="1">
    <source>
        <dbReference type="ARBA" id="ARBA00004123"/>
    </source>
</evidence>
<keyword evidence="3" id="KW-0238">DNA-binding</keyword>
<evidence type="ECO:0000256" key="4">
    <source>
        <dbReference type="ARBA" id="ARBA00023163"/>
    </source>
</evidence>
<dbReference type="GO" id="GO:0005634">
    <property type="term" value="C:nucleus"/>
    <property type="evidence" value="ECO:0007669"/>
    <property type="project" value="UniProtKB-SubCell"/>
</dbReference>
<reference evidence="7 8" key="1">
    <citation type="journal article" date="2020" name="Nat. Food">
        <title>A phased Vanilla planifolia genome enables genetic improvement of flavour and production.</title>
        <authorList>
            <person name="Hasing T."/>
            <person name="Tang H."/>
            <person name="Brym M."/>
            <person name="Khazi F."/>
            <person name="Huang T."/>
            <person name="Chambers A.H."/>
        </authorList>
    </citation>
    <scope>NUCLEOTIDE SEQUENCE [LARGE SCALE GENOMIC DNA]</scope>
    <source>
        <tissue evidence="7">Leaf</tissue>
    </source>
</reference>
<evidence type="ECO:0000256" key="2">
    <source>
        <dbReference type="ARBA" id="ARBA00023015"/>
    </source>
</evidence>
<dbReference type="PANTHER" id="PTHR11945">
    <property type="entry name" value="MADS BOX PROTEIN"/>
    <property type="match status" value="1"/>
</dbReference>
<proteinExistence type="predicted"/>
<dbReference type="Proteomes" id="UP000639772">
    <property type="component" value="Chromosome 13"/>
</dbReference>
<keyword evidence="5" id="KW-0539">Nucleus</keyword>
<accession>A0A835PPN9</accession>
<feature type="domain" description="MADS-box" evidence="6">
    <location>
        <begin position="8"/>
        <end position="68"/>
    </location>
</feature>
<evidence type="ECO:0000313" key="7">
    <source>
        <dbReference type="EMBL" id="KAG0456315.1"/>
    </source>
</evidence>
<dbReference type="InterPro" id="IPR033896">
    <property type="entry name" value="MEF2-like_N"/>
</dbReference>
<protein>
    <recommendedName>
        <fullName evidence="6">MADS-box domain-containing protein</fullName>
    </recommendedName>
</protein>